<dbReference type="OrthoDB" id="333024at2759"/>
<feature type="region of interest" description="Disordered" evidence="11">
    <location>
        <begin position="1"/>
        <end position="33"/>
    </location>
</feature>
<organism evidence="12">
    <name type="scientific">Guillardia theta (strain CCMP2712)</name>
    <name type="common">Cryptophyte</name>
    <dbReference type="NCBI Taxonomy" id="905079"/>
    <lineage>
        <taxon>Eukaryota</taxon>
        <taxon>Cryptophyceae</taxon>
        <taxon>Pyrenomonadales</taxon>
        <taxon>Geminigeraceae</taxon>
        <taxon>Guillardia</taxon>
    </lineage>
</organism>
<evidence type="ECO:0000256" key="7">
    <source>
        <dbReference type="ARBA" id="ARBA00048933"/>
    </source>
</evidence>
<dbReference type="InterPro" id="IPR036188">
    <property type="entry name" value="FAD/NAD-bd_sf"/>
</dbReference>
<dbReference type="Gene3D" id="3.50.50.60">
    <property type="entry name" value="FAD/NAD(P)-binding domain"/>
    <property type="match status" value="1"/>
</dbReference>
<reference evidence="14" key="2">
    <citation type="submission" date="2012-11" db="EMBL/GenBank/DDBJ databases">
        <authorList>
            <person name="Kuo A."/>
            <person name="Curtis B.A."/>
            <person name="Tanifuji G."/>
            <person name="Burki F."/>
            <person name="Gruber A."/>
            <person name="Irimia M."/>
            <person name="Maruyama S."/>
            <person name="Arias M.C."/>
            <person name="Ball S.G."/>
            <person name="Gile G.H."/>
            <person name="Hirakawa Y."/>
            <person name="Hopkins J.F."/>
            <person name="Rensing S.A."/>
            <person name="Schmutz J."/>
            <person name="Symeonidi A."/>
            <person name="Elias M."/>
            <person name="Eveleigh R.J."/>
            <person name="Herman E.K."/>
            <person name="Klute M.J."/>
            <person name="Nakayama T."/>
            <person name="Obornik M."/>
            <person name="Reyes-Prieto A."/>
            <person name="Armbrust E.V."/>
            <person name="Aves S.J."/>
            <person name="Beiko R.G."/>
            <person name="Coutinho P."/>
            <person name="Dacks J.B."/>
            <person name="Durnford D.G."/>
            <person name="Fast N.M."/>
            <person name="Green B.R."/>
            <person name="Grisdale C."/>
            <person name="Hempe F."/>
            <person name="Henrissat B."/>
            <person name="Hoppner M.P."/>
            <person name="Ishida K.-I."/>
            <person name="Kim E."/>
            <person name="Koreny L."/>
            <person name="Kroth P.G."/>
            <person name="Liu Y."/>
            <person name="Malik S.-B."/>
            <person name="Maier U.G."/>
            <person name="McRose D."/>
            <person name="Mock T."/>
            <person name="Neilson J.A."/>
            <person name="Onodera N.T."/>
            <person name="Poole A.M."/>
            <person name="Pritham E.J."/>
            <person name="Richards T.A."/>
            <person name="Rocap G."/>
            <person name="Roy S.W."/>
            <person name="Sarai C."/>
            <person name="Schaack S."/>
            <person name="Shirato S."/>
            <person name="Slamovits C.H."/>
            <person name="Spencer D.F."/>
            <person name="Suzuki S."/>
            <person name="Worden A.Z."/>
            <person name="Zauner S."/>
            <person name="Barry K."/>
            <person name="Bell C."/>
            <person name="Bharti A.K."/>
            <person name="Crow J.A."/>
            <person name="Grimwood J."/>
            <person name="Kramer R."/>
            <person name="Lindquist E."/>
            <person name="Lucas S."/>
            <person name="Salamov A."/>
            <person name="McFadden G.I."/>
            <person name="Lane C.E."/>
            <person name="Keeling P.J."/>
            <person name="Gray M.W."/>
            <person name="Grigoriev I.V."/>
            <person name="Archibald J.M."/>
        </authorList>
    </citation>
    <scope>NUCLEOTIDE SEQUENCE</scope>
    <source>
        <strain evidence="14">CCMP2712</strain>
    </source>
</reference>
<evidence type="ECO:0000256" key="8">
    <source>
        <dbReference type="PIRNR" id="PIRNR000362"/>
    </source>
</evidence>
<feature type="region of interest" description="Disordered" evidence="11">
    <location>
        <begin position="490"/>
        <end position="511"/>
    </location>
</feature>
<dbReference type="GO" id="GO:0005739">
    <property type="term" value="C:mitochondrion"/>
    <property type="evidence" value="ECO:0007669"/>
    <property type="project" value="UniProtKB-SubCell"/>
</dbReference>
<feature type="binding site" evidence="9">
    <location>
        <position position="401"/>
    </location>
    <ligand>
        <name>FAD</name>
        <dbReference type="ChEBI" id="CHEBI:57692"/>
    </ligand>
</feature>
<dbReference type="GeneID" id="17304889"/>
<dbReference type="Proteomes" id="UP000011087">
    <property type="component" value="Unassembled WGS sequence"/>
</dbReference>
<evidence type="ECO:0000256" key="11">
    <source>
        <dbReference type="SAM" id="MobiDB-lite"/>
    </source>
</evidence>
<feature type="binding site" evidence="10">
    <location>
        <begin position="186"/>
        <end position="189"/>
    </location>
    <ligand>
        <name>NADP(+)</name>
        <dbReference type="ChEBI" id="CHEBI:58349"/>
    </ligand>
</feature>
<evidence type="ECO:0000256" key="2">
    <source>
        <dbReference type="ARBA" id="ARBA00008312"/>
    </source>
</evidence>
<dbReference type="SUPFAM" id="SSF51971">
    <property type="entry name" value="Nucleotide-binding domain"/>
    <property type="match status" value="1"/>
</dbReference>
<dbReference type="PANTHER" id="PTHR48467">
    <property type="entry name" value="GLUTAMATE SYNTHASE 1 [NADH], CHLOROPLASTIC-LIKE"/>
    <property type="match status" value="1"/>
</dbReference>
<sequence length="511" mass="55536">MSENARRISSVPPASRAQLKSYPTRSLSSAASGNEGKSMKVAVVGCGPAGFYTARDIMKGLENVEVDFIEMLPTPYGLVRYGVAPDHADTKNVTAEFDRVLQDPRCQFMGHVCVGKDVSLADLRAMYHAVVLSYGAAADRDLGIEGETMEGSLSARSFVNWYNGHPFYTDLISSLESISSVSIIGNGNVAIDIGRILLKPVPELAKTDIADHAIEVLSKSKVEDVHIIGRRGVAQAAWTIAELREIINLQGINTHILPEEIQLDAIDAETVAKKRPTKRMVELVQQTAGKPKTSDARKNLHLHFLQSPVRVLADDKNPSKVGAIELRKNALEGPAEKRKAVPTDSTKTLPCSMLLRSVGYKSLPMEGAPFDTKVLSPPYFQLHIVPNEGGNVEPGLYVSGWLRRGPSGIIGTNITDGHQTATSVLRHWGEAGALEASKPGREGLKQLLAKKGVEVVSLDGWRRIDQLEKVGEDVVVRSSEDERVWQEMGARAGRPRVKVTSEGCGERSEVT</sequence>
<keyword evidence="6 8" id="KW-0560">Oxidoreductase</keyword>
<dbReference type="AlphaFoldDB" id="L1JJE3"/>
<dbReference type="eggNOG" id="KOG1800">
    <property type="taxonomic scope" value="Eukaryota"/>
</dbReference>
<dbReference type="RefSeq" id="XP_005835407.1">
    <property type="nucleotide sequence ID" value="XM_005835350.1"/>
</dbReference>
<feature type="binding site" evidence="9">
    <location>
        <begin position="408"/>
        <end position="410"/>
    </location>
    <ligand>
        <name>FAD</name>
        <dbReference type="ChEBI" id="CHEBI:57692"/>
    </ligand>
</feature>
<evidence type="ECO:0000313" key="13">
    <source>
        <dbReference type="EnsemblProtists" id="EKX48427"/>
    </source>
</evidence>
<evidence type="ECO:0000313" key="12">
    <source>
        <dbReference type="EMBL" id="EKX48427.1"/>
    </source>
</evidence>
<dbReference type="PaxDb" id="55529-EKX48427"/>
<reference evidence="13" key="3">
    <citation type="submission" date="2016-03" db="UniProtKB">
        <authorList>
            <consortium name="EnsemblProtists"/>
        </authorList>
    </citation>
    <scope>IDENTIFICATION</scope>
</reference>
<evidence type="ECO:0000256" key="1">
    <source>
        <dbReference type="ARBA" id="ARBA00001974"/>
    </source>
</evidence>
<gene>
    <name evidence="12" type="ORF">GUITHDRAFT_68762</name>
</gene>
<evidence type="ECO:0000256" key="9">
    <source>
        <dbReference type="PIRSR" id="PIRSR000362-1"/>
    </source>
</evidence>
<evidence type="ECO:0000256" key="6">
    <source>
        <dbReference type="ARBA" id="ARBA00023002"/>
    </source>
</evidence>
<comment type="cofactor">
    <cofactor evidence="1 8 9">
        <name>FAD</name>
        <dbReference type="ChEBI" id="CHEBI:57692"/>
    </cofactor>
</comment>
<evidence type="ECO:0000256" key="10">
    <source>
        <dbReference type="PIRSR" id="PIRSR000362-2"/>
    </source>
</evidence>
<comment type="subcellular location">
    <subcellularLocation>
        <location evidence="8">Mitochondrion</location>
    </subcellularLocation>
</comment>
<dbReference type="GO" id="GO:0016491">
    <property type="term" value="F:oxidoreductase activity"/>
    <property type="evidence" value="ECO:0007669"/>
    <property type="project" value="UniProtKB-KW"/>
</dbReference>
<reference evidence="12 14" key="1">
    <citation type="journal article" date="2012" name="Nature">
        <title>Algal genomes reveal evolutionary mosaicism and the fate of nucleomorphs.</title>
        <authorList>
            <consortium name="DOE Joint Genome Institute"/>
            <person name="Curtis B.A."/>
            <person name="Tanifuji G."/>
            <person name="Burki F."/>
            <person name="Gruber A."/>
            <person name="Irimia M."/>
            <person name="Maruyama S."/>
            <person name="Arias M.C."/>
            <person name="Ball S.G."/>
            <person name="Gile G.H."/>
            <person name="Hirakawa Y."/>
            <person name="Hopkins J.F."/>
            <person name="Kuo A."/>
            <person name="Rensing S.A."/>
            <person name="Schmutz J."/>
            <person name="Symeonidi A."/>
            <person name="Elias M."/>
            <person name="Eveleigh R.J."/>
            <person name="Herman E.K."/>
            <person name="Klute M.J."/>
            <person name="Nakayama T."/>
            <person name="Obornik M."/>
            <person name="Reyes-Prieto A."/>
            <person name="Armbrust E.V."/>
            <person name="Aves S.J."/>
            <person name="Beiko R.G."/>
            <person name="Coutinho P."/>
            <person name="Dacks J.B."/>
            <person name="Durnford D.G."/>
            <person name="Fast N.M."/>
            <person name="Green B.R."/>
            <person name="Grisdale C.J."/>
            <person name="Hempel F."/>
            <person name="Henrissat B."/>
            <person name="Hoppner M.P."/>
            <person name="Ishida K."/>
            <person name="Kim E."/>
            <person name="Koreny L."/>
            <person name="Kroth P.G."/>
            <person name="Liu Y."/>
            <person name="Malik S.B."/>
            <person name="Maier U.G."/>
            <person name="McRose D."/>
            <person name="Mock T."/>
            <person name="Neilson J.A."/>
            <person name="Onodera N.T."/>
            <person name="Poole A.M."/>
            <person name="Pritham E.J."/>
            <person name="Richards T.A."/>
            <person name="Rocap G."/>
            <person name="Roy S.W."/>
            <person name="Sarai C."/>
            <person name="Schaack S."/>
            <person name="Shirato S."/>
            <person name="Slamovits C.H."/>
            <person name="Spencer D.F."/>
            <person name="Suzuki S."/>
            <person name="Worden A.Z."/>
            <person name="Zauner S."/>
            <person name="Barry K."/>
            <person name="Bell C."/>
            <person name="Bharti A.K."/>
            <person name="Crow J.A."/>
            <person name="Grimwood J."/>
            <person name="Kramer R."/>
            <person name="Lindquist E."/>
            <person name="Lucas S."/>
            <person name="Salamov A."/>
            <person name="McFadden G.I."/>
            <person name="Lane C.E."/>
            <person name="Keeling P.J."/>
            <person name="Gray M.W."/>
            <person name="Grigoriev I.V."/>
            <person name="Archibald J.M."/>
        </authorList>
    </citation>
    <scope>NUCLEOTIDE SEQUENCE</scope>
    <source>
        <strain evidence="12 14">CCMP2712</strain>
    </source>
</reference>
<dbReference type="KEGG" id="gtt:GUITHDRAFT_68762"/>
<feature type="binding site" evidence="9">
    <location>
        <position position="49"/>
    </location>
    <ligand>
        <name>FAD</name>
        <dbReference type="ChEBI" id="CHEBI:57692"/>
    </ligand>
</feature>
<dbReference type="Gene3D" id="3.40.50.720">
    <property type="entry name" value="NAD(P)-binding Rossmann-like Domain"/>
    <property type="match status" value="1"/>
</dbReference>
<dbReference type="OMA" id="RFNFIGN"/>
<keyword evidence="3 8" id="KW-0285">Flavoprotein</keyword>
<protein>
    <recommendedName>
        <fullName evidence="8">NADPH:adrenodoxin oxidoreductase, mitochondrial</fullName>
        <ecNumber evidence="8">1.18.1.6</ecNumber>
    </recommendedName>
</protein>
<keyword evidence="5 8" id="KW-0521">NADP</keyword>
<dbReference type="PRINTS" id="PR00419">
    <property type="entry name" value="ADXRDTASE"/>
</dbReference>
<feature type="compositionally biased region" description="Polar residues" evidence="11">
    <location>
        <begin position="21"/>
        <end position="32"/>
    </location>
</feature>
<evidence type="ECO:0000256" key="5">
    <source>
        <dbReference type="ARBA" id="ARBA00022857"/>
    </source>
</evidence>
<evidence type="ECO:0000313" key="14">
    <source>
        <dbReference type="Proteomes" id="UP000011087"/>
    </source>
</evidence>
<keyword evidence="8" id="KW-0496">Mitochondrion</keyword>
<comment type="catalytic activity">
    <reaction evidence="7 8">
        <text>2 reduced [adrenodoxin] + NADP(+) + H(+) = 2 oxidized [adrenodoxin] + NADPH</text>
        <dbReference type="Rhea" id="RHEA:42312"/>
        <dbReference type="Rhea" id="RHEA-COMP:9998"/>
        <dbReference type="Rhea" id="RHEA-COMP:9999"/>
        <dbReference type="ChEBI" id="CHEBI:15378"/>
        <dbReference type="ChEBI" id="CHEBI:33737"/>
        <dbReference type="ChEBI" id="CHEBI:33738"/>
        <dbReference type="ChEBI" id="CHEBI:57783"/>
        <dbReference type="ChEBI" id="CHEBI:58349"/>
        <dbReference type="EC" id="1.18.1.6"/>
    </reaction>
</comment>
<feature type="binding site" evidence="9">
    <location>
        <position position="78"/>
    </location>
    <ligand>
        <name>FAD</name>
        <dbReference type="ChEBI" id="CHEBI:57692"/>
    </ligand>
</feature>
<feature type="binding site" evidence="10">
    <location>
        <begin position="230"/>
        <end position="231"/>
    </location>
    <ligand>
        <name>NADP(+)</name>
        <dbReference type="ChEBI" id="CHEBI:58349"/>
    </ligand>
</feature>
<keyword evidence="4 8" id="KW-0274">FAD</keyword>
<dbReference type="EC" id="1.18.1.6" evidence="8"/>
<evidence type="ECO:0000256" key="4">
    <source>
        <dbReference type="ARBA" id="ARBA00022827"/>
    </source>
</evidence>
<dbReference type="PANTHER" id="PTHR48467:SF1">
    <property type="entry name" value="GLUTAMATE SYNTHASE 1 [NADH], CHLOROPLASTIC-LIKE"/>
    <property type="match status" value="1"/>
</dbReference>
<dbReference type="EnsemblProtists" id="EKX48427">
    <property type="protein sequence ID" value="EKX48427"/>
    <property type="gene ID" value="GUITHDRAFT_68762"/>
</dbReference>
<proteinExistence type="inferred from homology"/>
<dbReference type="InterPro" id="IPR055275">
    <property type="entry name" value="Ferredox_Rdtase"/>
</dbReference>
<feature type="binding site" evidence="9">
    <location>
        <position position="70"/>
    </location>
    <ligand>
        <name>FAD</name>
        <dbReference type="ChEBI" id="CHEBI:57692"/>
    </ligand>
</feature>
<dbReference type="PIRSF" id="PIRSF000362">
    <property type="entry name" value="FNR"/>
    <property type="match status" value="1"/>
</dbReference>
<feature type="binding site" evidence="10">
    <location>
        <position position="408"/>
    </location>
    <ligand>
        <name>NADP(+)</name>
        <dbReference type="ChEBI" id="CHEBI:58349"/>
    </ligand>
</feature>
<comment type="similarity">
    <text evidence="2 8">Belongs to the ferredoxin--NADP reductase type 1 family.</text>
</comment>
<keyword evidence="14" id="KW-1185">Reference proteome</keyword>
<dbReference type="HOGENOM" id="CLU_024722_3_1_1"/>
<name>L1JJE3_GUITC</name>
<feature type="binding site" evidence="10">
    <location>
        <position position="242"/>
    </location>
    <ligand>
        <name>NADP(+)</name>
        <dbReference type="ChEBI" id="CHEBI:58349"/>
    </ligand>
</feature>
<dbReference type="STRING" id="905079.L1JJE3"/>
<feature type="binding site" evidence="9">
    <location>
        <position position="114"/>
    </location>
    <ligand>
        <name>FAD</name>
        <dbReference type="ChEBI" id="CHEBI:57692"/>
    </ligand>
</feature>
<evidence type="ECO:0000256" key="3">
    <source>
        <dbReference type="ARBA" id="ARBA00022630"/>
    </source>
</evidence>
<accession>L1JJE3</accession>
<dbReference type="EMBL" id="JH992986">
    <property type="protein sequence ID" value="EKX48427.1"/>
    <property type="molecule type" value="Genomic_DNA"/>
</dbReference>
<dbReference type="InterPro" id="IPR021163">
    <property type="entry name" value="Ferredox_Rdtase_adrenod"/>
</dbReference>